<dbReference type="EMBL" id="BGPR01028911">
    <property type="protein sequence ID" value="GBO00367.1"/>
    <property type="molecule type" value="Genomic_DNA"/>
</dbReference>
<accession>A0A4Y2TLQ7</accession>
<name>A0A4Y2TLQ7_ARAVE</name>
<evidence type="ECO:0000313" key="2">
    <source>
        <dbReference type="EMBL" id="GBO00367.1"/>
    </source>
</evidence>
<organism evidence="2 3">
    <name type="scientific">Araneus ventricosus</name>
    <name type="common">Orbweaver spider</name>
    <name type="synonym">Epeira ventricosa</name>
    <dbReference type="NCBI Taxonomy" id="182803"/>
    <lineage>
        <taxon>Eukaryota</taxon>
        <taxon>Metazoa</taxon>
        <taxon>Ecdysozoa</taxon>
        <taxon>Arthropoda</taxon>
        <taxon>Chelicerata</taxon>
        <taxon>Arachnida</taxon>
        <taxon>Araneae</taxon>
        <taxon>Araneomorphae</taxon>
        <taxon>Entelegynae</taxon>
        <taxon>Araneoidea</taxon>
        <taxon>Araneidae</taxon>
        <taxon>Araneus</taxon>
    </lineage>
</organism>
<reference evidence="2 3" key="1">
    <citation type="journal article" date="2019" name="Sci. Rep.">
        <title>Orb-weaving spider Araneus ventricosus genome elucidates the spidroin gene catalogue.</title>
        <authorList>
            <person name="Kono N."/>
            <person name="Nakamura H."/>
            <person name="Ohtoshi R."/>
            <person name="Moran D.A.P."/>
            <person name="Shinohara A."/>
            <person name="Yoshida Y."/>
            <person name="Fujiwara M."/>
            <person name="Mori M."/>
            <person name="Tomita M."/>
            <person name="Arakawa K."/>
        </authorList>
    </citation>
    <scope>NUCLEOTIDE SEQUENCE [LARGE SCALE GENOMIC DNA]</scope>
</reference>
<feature type="compositionally biased region" description="Polar residues" evidence="1">
    <location>
        <begin position="107"/>
        <end position="117"/>
    </location>
</feature>
<comment type="caution">
    <text evidence="2">The sequence shown here is derived from an EMBL/GenBank/DDBJ whole genome shotgun (WGS) entry which is preliminary data.</text>
</comment>
<sequence>MNPREIKTRTDIQGAFDCLEHSFIHNSIDVVDLPSNTTENLKDILCNREAMQTSQDTVFSPQGQGCAQRSCKAPCSGTGSLMKSFRKAGSQESTFRHSQMTLFSLSVNQQEQNSNPLPTRLSRYSKYKRERNKNSQSQ</sequence>
<keyword evidence="3" id="KW-1185">Reference proteome</keyword>
<evidence type="ECO:0000256" key="1">
    <source>
        <dbReference type="SAM" id="MobiDB-lite"/>
    </source>
</evidence>
<evidence type="ECO:0000313" key="3">
    <source>
        <dbReference type="Proteomes" id="UP000499080"/>
    </source>
</evidence>
<gene>
    <name evidence="2" type="ORF">AVEN_45602_1</name>
</gene>
<dbReference type="Proteomes" id="UP000499080">
    <property type="component" value="Unassembled WGS sequence"/>
</dbReference>
<feature type="region of interest" description="Disordered" evidence="1">
    <location>
        <begin position="107"/>
        <end position="138"/>
    </location>
</feature>
<dbReference type="AlphaFoldDB" id="A0A4Y2TLQ7"/>
<proteinExistence type="predicted"/>
<protein>
    <submittedName>
        <fullName evidence="2">Uncharacterized protein</fullName>
    </submittedName>
</protein>